<proteinExistence type="predicted"/>
<name>A0ABR1L7Y4_9PEZI</name>
<reference evidence="1 2" key="1">
    <citation type="submission" date="2024-04" db="EMBL/GenBank/DDBJ databases">
        <title>Phyllosticta paracitricarpa is synonymous to the EU quarantine fungus P. citricarpa based on phylogenomic analyses.</title>
        <authorList>
            <consortium name="Lawrence Berkeley National Laboratory"/>
            <person name="Van ingen-buijs V.A."/>
            <person name="Van westerhoven A.C."/>
            <person name="Haridas S."/>
            <person name="Skiadas P."/>
            <person name="Martin F."/>
            <person name="Groenewald J.Z."/>
            <person name="Crous P.W."/>
            <person name="Seidl M.F."/>
        </authorList>
    </citation>
    <scope>NUCLEOTIDE SEQUENCE [LARGE SCALE GENOMIC DNA]</scope>
    <source>
        <strain evidence="1 2">CPC 17464</strain>
    </source>
</reference>
<dbReference type="Proteomes" id="UP001360953">
    <property type="component" value="Unassembled WGS sequence"/>
</dbReference>
<dbReference type="GeneID" id="92034402"/>
<evidence type="ECO:0000313" key="2">
    <source>
        <dbReference type="Proteomes" id="UP001360953"/>
    </source>
</evidence>
<dbReference type="EMBL" id="JBBPEH010000012">
    <property type="protein sequence ID" value="KAK7531358.1"/>
    <property type="molecule type" value="Genomic_DNA"/>
</dbReference>
<dbReference type="RefSeq" id="XP_066651182.1">
    <property type="nucleotide sequence ID" value="XM_066801496.1"/>
</dbReference>
<gene>
    <name evidence="1" type="ORF">J3D65DRAFT_637366</name>
</gene>
<keyword evidence="2" id="KW-1185">Reference proteome</keyword>
<organism evidence="1 2">
    <name type="scientific">Phyllosticta citribraziliensis</name>
    <dbReference type="NCBI Taxonomy" id="989973"/>
    <lineage>
        <taxon>Eukaryota</taxon>
        <taxon>Fungi</taxon>
        <taxon>Dikarya</taxon>
        <taxon>Ascomycota</taxon>
        <taxon>Pezizomycotina</taxon>
        <taxon>Dothideomycetes</taxon>
        <taxon>Dothideomycetes incertae sedis</taxon>
        <taxon>Botryosphaeriales</taxon>
        <taxon>Phyllostictaceae</taxon>
        <taxon>Phyllosticta</taxon>
    </lineage>
</organism>
<accession>A0ABR1L7Y4</accession>
<comment type="caution">
    <text evidence="1">The sequence shown here is derived from an EMBL/GenBank/DDBJ whole genome shotgun (WGS) entry which is preliminary data.</text>
</comment>
<protein>
    <submittedName>
        <fullName evidence="1">Uncharacterized protein</fullName>
    </submittedName>
</protein>
<evidence type="ECO:0000313" key="1">
    <source>
        <dbReference type="EMBL" id="KAK7531358.1"/>
    </source>
</evidence>
<sequence>MKGTKMQKWDGRVQRQCGKRCLFLAPAELTSVSVIEYSGAGVGWGMGHVLCLSPVPGRAAWGPLGIFFGGSGWSSGYM</sequence>